<dbReference type="GO" id="GO:0042834">
    <property type="term" value="F:peptidoglycan binding"/>
    <property type="evidence" value="ECO:0007669"/>
    <property type="project" value="InterPro"/>
</dbReference>
<dbReference type="SUPFAM" id="SSF56925">
    <property type="entry name" value="OMPA-like"/>
    <property type="match status" value="1"/>
</dbReference>
<gene>
    <name evidence="4" type="ORF">NCTC12272_01363</name>
</gene>
<sequence>MHCNRIRLYSEIIFDNHLASQKETIVASFLITFHNTDFILFRINLKRYVALLFIITLNLHCINVAFSSQIIYGTQNATHITGKSLKKIYILQLGAFTQKNNAQQLARKIQAKTKYPVIISYSGNTFVVRVGPVNTQELHQLSIKLSQNSNLAQINHYSSPKQTLNIKSKPQMLVKKTSRPLPTHSVAKEMVDKKGSWYVAAKIGGQETTPDDQFTVNNDSGFASPFDKDIYTNSSDSSLVLGIGGGYRFTNMILPALSVGIYYSHFFNMDINGQVIQYSLPEFTNYNYQWKIKSDLVLASAKANVISWKNLMPFVQGGVGVSSNKGSQYYESALPDVTPRISPNFANHTTTVFAYQLGAGLDWEIKPQWLLSLGYEYSDLGKVRSGYGTDSWNRETLSSKNLTSNAGTLGFTYLFHG</sequence>
<organism evidence="4 5">
    <name type="scientific">Legionella pneumophila subsp. pascullei</name>
    <dbReference type="NCBI Taxonomy" id="91890"/>
    <lineage>
        <taxon>Bacteria</taxon>
        <taxon>Pseudomonadati</taxon>
        <taxon>Pseudomonadota</taxon>
        <taxon>Gammaproteobacteria</taxon>
        <taxon>Legionellales</taxon>
        <taxon>Legionellaceae</taxon>
        <taxon>Legionella</taxon>
    </lineage>
</organism>
<evidence type="ECO:0000256" key="2">
    <source>
        <dbReference type="SAM" id="Phobius"/>
    </source>
</evidence>
<accession>A0AAX2IUP7</accession>
<dbReference type="EMBL" id="LS483412">
    <property type="protein sequence ID" value="SQG90175.1"/>
    <property type="molecule type" value="Genomic_DNA"/>
</dbReference>
<dbReference type="Pfam" id="PF13505">
    <property type="entry name" value="OMP_b-brl"/>
    <property type="match status" value="1"/>
</dbReference>
<dbReference type="InterPro" id="IPR011250">
    <property type="entry name" value="OMP/PagP_B-barrel"/>
</dbReference>
<feature type="domain" description="SPOR" evidence="3">
    <location>
        <begin position="83"/>
        <end position="163"/>
    </location>
</feature>
<keyword evidence="2" id="KW-0472">Membrane</keyword>
<keyword evidence="2" id="KW-1133">Transmembrane helix</keyword>
<keyword evidence="2" id="KW-0812">Transmembrane</keyword>
<dbReference type="AlphaFoldDB" id="A0AAX2IUP7"/>
<dbReference type="Gene3D" id="2.40.160.20">
    <property type="match status" value="1"/>
</dbReference>
<name>A0AAX2IUP7_LEGPN</name>
<dbReference type="SUPFAM" id="SSF110997">
    <property type="entry name" value="Sporulation related repeat"/>
    <property type="match status" value="1"/>
</dbReference>
<dbReference type="Pfam" id="PF05036">
    <property type="entry name" value="SPOR"/>
    <property type="match status" value="1"/>
</dbReference>
<dbReference type="Proteomes" id="UP000249566">
    <property type="component" value="Chromosome 1"/>
</dbReference>
<feature type="transmembrane region" description="Helical" evidence="2">
    <location>
        <begin position="48"/>
        <end position="66"/>
    </location>
</feature>
<dbReference type="Gene3D" id="3.30.70.1070">
    <property type="entry name" value="Sporulation related repeat"/>
    <property type="match status" value="1"/>
</dbReference>
<evidence type="ECO:0000259" key="3">
    <source>
        <dbReference type="PROSITE" id="PS51724"/>
    </source>
</evidence>
<dbReference type="InterPro" id="IPR036680">
    <property type="entry name" value="SPOR-like_sf"/>
</dbReference>
<proteinExistence type="predicted"/>
<dbReference type="InterPro" id="IPR027385">
    <property type="entry name" value="Beta-barrel_OMP"/>
</dbReference>
<dbReference type="InterPro" id="IPR007730">
    <property type="entry name" value="SPOR-like_dom"/>
</dbReference>
<dbReference type="PROSITE" id="PS51724">
    <property type="entry name" value="SPOR"/>
    <property type="match status" value="1"/>
</dbReference>
<protein>
    <submittedName>
        <fullName evidence="4">Opacity protein and related surface antigens</fullName>
    </submittedName>
</protein>
<reference evidence="4 5" key="1">
    <citation type="submission" date="2018-06" db="EMBL/GenBank/DDBJ databases">
        <authorList>
            <consortium name="Pathogen Informatics"/>
            <person name="Doyle S."/>
        </authorList>
    </citation>
    <scope>NUCLEOTIDE SEQUENCE [LARGE SCALE GENOMIC DNA]</scope>
    <source>
        <strain evidence="4 5">NCTC12272</strain>
    </source>
</reference>
<keyword evidence="1" id="KW-0732">Signal</keyword>
<evidence type="ECO:0000313" key="5">
    <source>
        <dbReference type="Proteomes" id="UP000249566"/>
    </source>
</evidence>
<evidence type="ECO:0000313" key="4">
    <source>
        <dbReference type="EMBL" id="SQG90175.1"/>
    </source>
</evidence>
<evidence type="ECO:0000256" key="1">
    <source>
        <dbReference type="ARBA" id="ARBA00022729"/>
    </source>
</evidence>